<accession>A0A448NNJ4</accession>
<dbReference type="EMBL" id="JPEP01000001">
    <property type="protein sequence ID" value="KEY19793.1"/>
    <property type="molecule type" value="Genomic_DNA"/>
</dbReference>
<dbReference type="InterPro" id="IPR005101">
    <property type="entry name" value="Cryptochr/Photolyase_FAD-bd"/>
</dbReference>
<evidence type="ECO:0000313" key="4">
    <source>
        <dbReference type="Proteomes" id="UP000028349"/>
    </source>
</evidence>
<dbReference type="SUPFAM" id="SSF48173">
    <property type="entry name" value="Cryptochrome/photolyase FAD-binding domain"/>
    <property type="match status" value="1"/>
</dbReference>
<dbReference type="PANTHER" id="PTHR38657">
    <property type="entry name" value="SLR1343 PROTEIN"/>
    <property type="match status" value="1"/>
</dbReference>
<dbReference type="Gene3D" id="3.40.50.620">
    <property type="entry name" value="HUPs"/>
    <property type="match status" value="1"/>
</dbReference>
<dbReference type="Gene3D" id="1.10.10.1710">
    <property type="entry name" value="Deoxyribodipyrimidine photolyase-related"/>
    <property type="match status" value="1"/>
</dbReference>
<proteinExistence type="predicted"/>
<feature type="domain" description="Cryptochrome/DNA photolyase FAD-binding" evidence="1">
    <location>
        <begin position="303"/>
        <end position="413"/>
    </location>
</feature>
<reference evidence="3 5" key="2">
    <citation type="submission" date="2018-12" db="EMBL/GenBank/DDBJ databases">
        <authorList>
            <consortium name="Pathogen Informatics"/>
        </authorList>
    </citation>
    <scope>NUCLEOTIDE SEQUENCE [LARGE SCALE GENOMIC DNA]</scope>
    <source>
        <strain evidence="3 5">NCTC13489</strain>
    </source>
</reference>
<dbReference type="Proteomes" id="UP000270036">
    <property type="component" value="Chromosome"/>
</dbReference>
<reference evidence="2 4" key="1">
    <citation type="submission" date="2014-07" db="EMBL/GenBank/DDBJ databases">
        <authorList>
            <person name="Pisani N.G."/>
            <person name="Newman J.D."/>
        </authorList>
    </citation>
    <scope>NUCLEOTIDE SEQUENCE [LARGE SCALE GENOMIC DNA]</scope>
    <source>
        <strain evidence="2 4">LMG 24720</strain>
    </source>
</reference>
<dbReference type="STRING" id="266748.HY04_00760"/>
<dbReference type="InterPro" id="IPR036134">
    <property type="entry name" value="Crypto/Photolyase_FAD-like_sf"/>
</dbReference>
<dbReference type="EMBL" id="LR134441">
    <property type="protein sequence ID" value="VEH96456.1"/>
    <property type="molecule type" value="Genomic_DNA"/>
</dbReference>
<keyword evidence="3" id="KW-0456">Lyase</keyword>
<dbReference type="Pfam" id="PF03441">
    <property type="entry name" value="FAD_binding_7"/>
    <property type="match status" value="1"/>
</dbReference>
<evidence type="ECO:0000313" key="5">
    <source>
        <dbReference type="Proteomes" id="UP000270036"/>
    </source>
</evidence>
<evidence type="ECO:0000259" key="1">
    <source>
        <dbReference type="Pfam" id="PF03441"/>
    </source>
</evidence>
<dbReference type="Gene3D" id="1.25.40.80">
    <property type="match status" value="1"/>
</dbReference>
<dbReference type="KEGG" id="cant:NCTC13489_00470"/>
<dbReference type="PANTHER" id="PTHR38657:SF1">
    <property type="entry name" value="SLR1343 PROTEIN"/>
    <property type="match status" value="1"/>
</dbReference>
<dbReference type="InterPro" id="IPR014729">
    <property type="entry name" value="Rossmann-like_a/b/a_fold"/>
</dbReference>
<dbReference type="InterPro" id="IPR007357">
    <property type="entry name" value="PhrB-like"/>
</dbReference>
<dbReference type="InterPro" id="IPR052551">
    <property type="entry name" value="UV-DNA_repair_photolyase"/>
</dbReference>
<dbReference type="AlphaFoldDB" id="A0A448NNJ4"/>
<dbReference type="Gene3D" id="1.10.579.10">
    <property type="entry name" value="DNA Cyclobutane Dipyrimidine Photolyase, subunit A, domain 3"/>
    <property type="match status" value="1"/>
</dbReference>
<dbReference type="GO" id="GO:0016829">
    <property type="term" value="F:lyase activity"/>
    <property type="evidence" value="ECO:0007669"/>
    <property type="project" value="UniProtKB-KW"/>
</dbReference>
<evidence type="ECO:0000313" key="3">
    <source>
        <dbReference type="EMBL" id="VEH96456.1"/>
    </source>
</evidence>
<dbReference type="OrthoDB" id="5288100at2"/>
<organism evidence="3 5">
    <name type="scientific">Kaistella antarctica</name>
    <dbReference type="NCBI Taxonomy" id="266748"/>
    <lineage>
        <taxon>Bacteria</taxon>
        <taxon>Pseudomonadati</taxon>
        <taxon>Bacteroidota</taxon>
        <taxon>Flavobacteriia</taxon>
        <taxon>Flavobacteriales</taxon>
        <taxon>Weeksellaceae</taxon>
        <taxon>Chryseobacterium group</taxon>
        <taxon>Kaistella</taxon>
    </lineage>
</organism>
<protein>
    <submittedName>
        <fullName evidence="3">Deoxyribodipyrimidine photo-lyase-related protein</fullName>
    </submittedName>
    <submittedName>
        <fullName evidence="2">Deoxyribodipyrimidine photolyase</fullName>
    </submittedName>
</protein>
<evidence type="ECO:0000313" key="2">
    <source>
        <dbReference type="EMBL" id="KEY19793.1"/>
    </source>
</evidence>
<sequence>MAKTANLIFPNQLFENHPLLSKDATVYLIEEHLFFKEFKFHKQKIAFHRASMKYFQTYLEKKGAKVIYIESGNELDDIRNFQTEIESKKITEIRVVAPTDDWLEQRLKKVTENIKLTTLYSPQFINNKNDLEEFFNSEKKFYFQTAFYKKERIRLNILVNSEGKPDGDQWTFDAENRKKYPKTKTPPPIYFPENSDIWTEAVKYTQANFKNNPGELPENPIYPLTHQEAQKWLDQFFDYRFHDFGIYEDAIVQKEAYLNHSLLSPLLNAGLLQPVDVINQTLIFAKENQIPMNSVEGFVRQIIGWREFMHGMYLFKGRFSRTQNYFNFSRKIPKSFYDGTTGIPPIDDTIKKVLKNAYCHHIERLMVLGNFMLLCEFDPDEVYHWFMELFIDAYDWIMVPNIYGMSQFADSGTFATKPYLSGSNYIKKMSDYGGGDWEKIWDGLFWRFVETQKEFFKTNPRVSMMYYSLQKMDAEKKDNHLKNANDFLKKLDQ</sequence>
<name>A0A448NNJ4_9FLAO</name>
<dbReference type="Pfam" id="PF04244">
    <property type="entry name" value="DPRP"/>
    <property type="match status" value="1"/>
</dbReference>
<dbReference type="Proteomes" id="UP000028349">
    <property type="component" value="Unassembled WGS sequence"/>
</dbReference>
<keyword evidence="4" id="KW-1185">Reference proteome</keyword>
<gene>
    <name evidence="2" type="ORF">HY04_00760</name>
    <name evidence="3" type="ORF">NCTC13489_00470</name>
</gene>